<evidence type="ECO:0000313" key="2">
    <source>
        <dbReference type="EMBL" id="CDM66750.1"/>
    </source>
</evidence>
<feature type="domain" description="Putative restriction endonuclease" evidence="1">
    <location>
        <begin position="11"/>
        <end position="179"/>
    </location>
</feature>
<name>A0A0B6X376_9BACT</name>
<dbReference type="Proteomes" id="UP000031518">
    <property type="component" value="Unassembled WGS sequence"/>
</dbReference>
<dbReference type="AlphaFoldDB" id="A0A0B6X376"/>
<dbReference type="STRING" id="454194.PYK22_02784"/>
<sequence length="194" mass="22191">MSAQPERFFTLEEYFALERSSERRFEYRDGEIFLMSGGTRQHGAIASNLVRHLGNRLASQGCRVYGSDIALFVPAAPPYRYPDVSVACGRAEFRRIEVLDALVNPVLIAEVLSPTTENYDRGMKFEWYKSIPTFEEYLLIAQDRPHVTQRTKQQDGSWLERTIEGMEAVLRLNSLGSELPLSEIYEGVEFESAR</sequence>
<dbReference type="RefSeq" id="WP_041978184.1">
    <property type="nucleotide sequence ID" value="NZ_CBXV010000008.1"/>
</dbReference>
<protein>
    <recommendedName>
        <fullName evidence="1">Putative restriction endonuclease domain-containing protein</fullName>
    </recommendedName>
</protein>
<evidence type="ECO:0000313" key="3">
    <source>
        <dbReference type="Proteomes" id="UP000031518"/>
    </source>
</evidence>
<proteinExistence type="predicted"/>
<organism evidence="2 3">
    <name type="scientific">Pyrinomonas methylaliphatogenes</name>
    <dbReference type="NCBI Taxonomy" id="454194"/>
    <lineage>
        <taxon>Bacteria</taxon>
        <taxon>Pseudomonadati</taxon>
        <taxon>Acidobacteriota</taxon>
        <taxon>Blastocatellia</taxon>
        <taxon>Blastocatellales</taxon>
        <taxon>Pyrinomonadaceae</taxon>
        <taxon>Pyrinomonas</taxon>
    </lineage>
</organism>
<dbReference type="OrthoDB" id="26750at2"/>
<keyword evidence="3" id="KW-1185">Reference proteome</keyword>
<dbReference type="Gene3D" id="3.90.1570.10">
    <property type="entry name" value="tt1808, chain A"/>
    <property type="match status" value="1"/>
</dbReference>
<dbReference type="PANTHER" id="PTHR36558:SF1">
    <property type="entry name" value="RESTRICTION ENDONUCLEASE DOMAIN-CONTAINING PROTEIN-RELATED"/>
    <property type="match status" value="1"/>
</dbReference>
<dbReference type="InterPro" id="IPR008538">
    <property type="entry name" value="Uma2"/>
</dbReference>
<gene>
    <name evidence="2" type="ORF">PYK22_02784</name>
</gene>
<evidence type="ECO:0000259" key="1">
    <source>
        <dbReference type="Pfam" id="PF05685"/>
    </source>
</evidence>
<dbReference type="CDD" id="cd06260">
    <property type="entry name" value="DUF820-like"/>
    <property type="match status" value="1"/>
</dbReference>
<dbReference type="EMBL" id="CBXV010000008">
    <property type="protein sequence ID" value="CDM66750.1"/>
    <property type="molecule type" value="Genomic_DNA"/>
</dbReference>
<accession>A0A0B6X376</accession>
<dbReference type="InterPro" id="IPR012296">
    <property type="entry name" value="Nuclease_put_TT1808"/>
</dbReference>
<dbReference type="SUPFAM" id="SSF52980">
    <property type="entry name" value="Restriction endonuclease-like"/>
    <property type="match status" value="1"/>
</dbReference>
<dbReference type="PANTHER" id="PTHR36558">
    <property type="entry name" value="GLR1098 PROTEIN"/>
    <property type="match status" value="1"/>
</dbReference>
<dbReference type="InterPro" id="IPR011335">
    <property type="entry name" value="Restrct_endonuc-II-like"/>
</dbReference>
<reference evidence="2 3" key="1">
    <citation type="submission" date="2013-12" db="EMBL/GenBank/DDBJ databases">
        <authorList>
            <person name="Stott M."/>
        </authorList>
    </citation>
    <scope>NUCLEOTIDE SEQUENCE [LARGE SCALE GENOMIC DNA]</scope>
    <source>
        <strain evidence="2 3">K22</strain>
    </source>
</reference>
<dbReference type="Pfam" id="PF05685">
    <property type="entry name" value="Uma2"/>
    <property type="match status" value="1"/>
</dbReference>
<reference evidence="2 3" key="2">
    <citation type="submission" date="2015-01" db="EMBL/GenBank/DDBJ databases">
        <title>Complete genome sequence of Pyrinomonas methylaliphatogenes type strain K22T.</title>
        <authorList>
            <person name="Lee K.C.Y."/>
            <person name="Power J.F."/>
            <person name="Dunfield P.F."/>
            <person name="Morgan X.C."/>
            <person name="Huttenhower C."/>
            <person name="Stott M.B."/>
        </authorList>
    </citation>
    <scope>NUCLEOTIDE SEQUENCE [LARGE SCALE GENOMIC DNA]</scope>
    <source>
        <strain evidence="2 3">K22</strain>
    </source>
</reference>